<dbReference type="GO" id="GO:0005886">
    <property type="term" value="C:plasma membrane"/>
    <property type="evidence" value="ECO:0007669"/>
    <property type="project" value="TreeGrafter"/>
</dbReference>
<comment type="caution">
    <text evidence="12">The sequence shown here is derived from an EMBL/GenBank/DDBJ whole genome shotgun (WGS) entry which is preliminary data.</text>
</comment>
<dbReference type="SUPFAM" id="SSF81324">
    <property type="entry name" value="Voltage-gated potassium channels"/>
    <property type="match status" value="2"/>
</dbReference>
<proteinExistence type="inferred from homology"/>
<evidence type="ECO:0000256" key="6">
    <source>
        <dbReference type="ARBA" id="ARBA00023136"/>
    </source>
</evidence>
<evidence type="ECO:0000256" key="1">
    <source>
        <dbReference type="ARBA" id="ARBA00004141"/>
    </source>
</evidence>
<dbReference type="PANTHER" id="PTHR11003:SF291">
    <property type="entry name" value="IP11374P"/>
    <property type="match status" value="1"/>
</dbReference>
<feature type="transmembrane region" description="Helical" evidence="10">
    <location>
        <begin position="185"/>
        <end position="207"/>
    </location>
</feature>
<keyword evidence="13" id="KW-1185">Reference proteome</keyword>
<dbReference type="PRINTS" id="PR01333">
    <property type="entry name" value="2POREKCHANEL"/>
</dbReference>
<feature type="domain" description="Potassium channel" evidence="11">
    <location>
        <begin position="75"/>
        <end position="129"/>
    </location>
</feature>
<dbReference type="GO" id="GO:0022841">
    <property type="term" value="F:potassium ion leak channel activity"/>
    <property type="evidence" value="ECO:0007669"/>
    <property type="project" value="TreeGrafter"/>
</dbReference>
<keyword evidence="5 8" id="KW-0406">Ion transport</keyword>
<evidence type="ECO:0000256" key="9">
    <source>
        <dbReference type="SAM" id="MobiDB-lite"/>
    </source>
</evidence>
<keyword evidence="3 8" id="KW-0812">Transmembrane</keyword>
<feature type="transmembrane region" description="Helical" evidence="10">
    <location>
        <begin position="108"/>
        <end position="130"/>
    </location>
</feature>
<dbReference type="PANTHER" id="PTHR11003">
    <property type="entry name" value="POTASSIUM CHANNEL, SUBFAMILY K"/>
    <property type="match status" value="1"/>
</dbReference>
<keyword evidence="7 8" id="KW-0407">Ion channel</keyword>
<dbReference type="InterPro" id="IPR003280">
    <property type="entry name" value="2pore_dom_K_chnl"/>
</dbReference>
<dbReference type="Proteomes" id="UP001431209">
    <property type="component" value="Unassembled WGS sequence"/>
</dbReference>
<feature type="compositionally biased region" description="Polar residues" evidence="9">
    <location>
        <begin position="333"/>
        <end position="343"/>
    </location>
</feature>
<gene>
    <name evidence="12" type="ORF">AKO1_006343</name>
</gene>
<feature type="transmembrane region" description="Helical" evidence="10">
    <location>
        <begin position="254"/>
        <end position="278"/>
    </location>
</feature>
<keyword evidence="4 10" id="KW-1133">Transmembrane helix</keyword>
<dbReference type="Pfam" id="PF07885">
    <property type="entry name" value="Ion_trans_2"/>
    <property type="match status" value="2"/>
</dbReference>
<sequence length="365" mass="40909">MRVIRNRFKNNKYGNDVRLPTLKGICIDYLKILVILIGLLIFICLAAIPMFAIGSYVTPTTQEIQLGDIDVELEKAKWSYGNTIYFMIVTMTTIGYGDIIPYTVAGRVCIQIISMIGLGLTGTLIALLSAQTIKNAESVVLLFSIYLKTLMIRLKALLTNKSYQPLTIHVRRELLDILSPFEKKILFLASSTVAQSIALLFFLWMYILVGGGIFYAVEEWDYQTAEWFCFVTLTTIGYGDVTPSTDLGKVLFCFYALLGLGILAAFFGLVGSSVVNFGRYGSKEFFKKSKVLFKKAPDTRHRLRRIKFSSKQVPEPIKVEPVTATSLAVPASIESQPIDNNNENESKPEEFITSESVEQELSYDI</sequence>
<comment type="similarity">
    <text evidence="8">Belongs to the two pore domain potassium channel (TC 1.A.1.8) family.</text>
</comment>
<evidence type="ECO:0000256" key="5">
    <source>
        <dbReference type="ARBA" id="ARBA00023065"/>
    </source>
</evidence>
<evidence type="ECO:0000256" key="3">
    <source>
        <dbReference type="ARBA" id="ARBA00022692"/>
    </source>
</evidence>
<comment type="subcellular location">
    <subcellularLocation>
        <location evidence="1">Membrane</location>
        <topology evidence="1">Multi-pass membrane protein</topology>
    </subcellularLocation>
</comment>
<protein>
    <recommendedName>
        <fullName evidence="11">Potassium channel domain-containing protein</fullName>
    </recommendedName>
</protein>
<dbReference type="GO" id="GO:0015271">
    <property type="term" value="F:outward rectifier potassium channel activity"/>
    <property type="evidence" value="ECO:0007669"/>
    <property type="project" value="TreeGrafter"/>
</dbReference>
<feature type="transmembrane region" description="Helical" evidence="10">
    <location>
        <begin position="32"/>
        <end position="58"/>
    </location>
</feature>
<evidence type="ECO:0000256" key="2">
    <source>
        <dbReference type="ARBA" id="ARBA00022448"/>
    </source>
</evidence>
<feature type="region of interest" description="Disordered" evidence="9">
    <location>
        <begin position="331"/>
        <end position="365"/>
    </location>
</feature>
<evidence type="ECO:0000256" key="8">
    <source>
        <dbReference type="RuleBase" id="RU003857"/>
    </source>
</evidence>
<feature type="domain" description="Potassium channel" evidence="11">
    <location>
        <begin position="204"/>
        <end position="274"/>
    </location>
</feature>
<organism evidence="12 13">
    <name type="scientific">Acrasis kona</name>
    <dbReference type="NCBI Taxonomy" id="1008807"/>
    <lineage>
        <taxon>Eukaryota</taxon>
        <taxon>Discoba</taxon>
        <taxon>Heterolobosea</taxon>
        <taxon>Tetramitia</taxon>
        <taxon>Eutetramitia</taxon>
        <taxon>Acrasidae</taxon>
        <taxon>Acrasis</taxon>
    </lineage>
</organism>
<feature type="transmembrane region" description="Helical" evidence="10">
    <location>
        <begin position="78"/>
        <end position="96"/>
    </location>
</feature>
<dbReference type="EMBL" id="JAOPGA020000136">
    <property type="protein sequence ID" value="KAL0477057.1"/>
    <property type="molecule type" value="Genomic_DNA"/>
</dbReference>
<dbReference type="Gene3D" id="1.10.287.70">
    <property type="match status" value="2"/>
</dbReference>
<dbReference type="AlphaFoldDB" id="A0AAW2YIG3"/>
<dbReference type="InterPro" id="IPR013099">
    <property type="entry name" value="K_chnl_dom"/>
</dbReference>
<reference evidence="12 13" key="1">
    <citation type="submission" date="2024-03" db="EMBL/GenBank/DDBJ databases">
        <title>The Acrasis kona genome and developmental transcriptomes reveal deep origins of eukaryotic multicellular pathways.</title>
        <authorList>
            <person name="Sheikh S."/>
            <person name="Fu C.-J."/>
            <person name="Brown M.W."/>
            <person name="Baldauf S.L."/>
        </authorList>
    </citation>
    <scope>NUCLEOTIDE SEQUENCE [LARGE SCALE GENOMIC DNA]</scope>
    <source>
        <strain evidence="12 13">ATCC MYA-3509</strain>
    </source>
</reference>
<name>A0AAW2YIG3_9EUKA</name>
<evidence type="ECO:0000256" key="10">
    <source>
        <dbReference type="SAM" id="Phobius"/>
    </source>
</evidence>
<dbReference type="GO" id="GO:0030322">
    <property type="term" value="P:stabilization of membrane potential"/>
    <property type="evidence" value="ECO:0007669"/>
    <property type="project" value="TreeGrafter"/>
</dbReference>
<evidence type="ECO:0000313" key="13">
    <source>
        <dbReference type="Proteomes" id="UP001431209"/>
    </source>
</evidence>
<evidence type="ECO:0000256" key="4">
    <source>
        <dbReference type="ARBA" id="ARBA00022989"/>
    </source>
</evidence>
<keyword evidence="2 8" id="KW-0813">Transport</keyword>
<evidence type="ECO:0000313" key="12">
    <source>
        <dbReference type="EMBL" id="KAL0477057.1"/>
    </source>
</evidence>
<keyword evidence="6 10" id="KW-0472">Membrane</keyword>
<accession>A0AAW2YIG3</accession>
<evidence type="ECO:0000259" key="11">
    <source>
        <dbReference type="Pfam" id="PF07885"/>
    </source>
</evidence>
<evidence type="ECO:0000256" key="7">
    <source>
        <dbReference type="ARBA" id="ARBA00023303"/>
    </source>
</evidence>